<proteinExistence type="predicted"/>
<evidence type="ECO:0000313" key="2">
    <source>
        <dbReference type="EMBL" id="CDQ41492.1"/>
    </source>
</evidence>
<sequence>MVLAFQIIGLIIILFSWIIACYETDKKRQENMAFITAIAMALIFSSLVWL</sequence>
<evidence type="ECO:0000256" key="1">
    <source>
        <dbReference type="SAM" id="Phobius"/>
    </source>
</evidence>
<accession>A0A024QH07</accession>
<dbReference type="EMBL" id="CCDP010000003">
    <property type="protein sequence ID" value="CDQ41492.1"/>
    <property type="molecule type" value="Genomic_DNA"/>
</dbReference>
<reference evidence="3" key="2">
    <citation type="submission" date="2014-05" db="EMBL/GenBank/DDBJ databases">
        <title>Draft genome sequence of Virgibacillus massiliensis Vm-5.</title>
        <authorList>
            <person name="Khelaifia S."/>
            <person name="Croce O."/>
            <person name="Lagier J.C."/>
            <person name="Raoult D."/>
        </authorList>
    </citation>
    <scope>NUCLEOTIDE SEQUENCE [LARGE SCALE GENOMIC DNA]</scope>
    <source>
        <strain evidence="3">Vm-5</strain>
    </source>
</reference>
<gene>
    <name evidence="2" type="ORF">BN990_03865</name>
</gene>
<dbReference type="AlphaFoldDB" id="A0A024QH07"/>
<dbReference type="RefSeq" id="WP_187370480.1">
    <property type="nucleotide sequence ID" value="NZ_BNER01000005.1"/>
</dbReference>
<keyword evidence="1" id="KW-1133">Transmembrane helix</keyword>
<reference evidence="2 3" key="1">
    <citation type="submission" date="2014-03" db="EMBL/GenBank/DDBJ databases">
        <authorList>
            <person name="Urmite Genomes U."/>
        </authorList>
    </citation>
    <scope>NUCLEOTIDE SEQUENCE [LARGE SCALE GENOMIC DNA]</scope>
    <source>
        <strain evidence="2 3">Vm-5</strain>
    </source>
</reference>
<evidence type="ECO:0000313" key="3">
    <source>
        <dbReference type="Proteomes" id="UP000028875"/>
    </source>
</evidence>
<dbReference type="Proteomes" id="UP000028875">
    <property type="component" value="Unassembled WGS sequence"/>
</dbReference>
<organism evidence="2 3">
    <name type="scientific">Virgibacillus massiliensis</name>
    <dbReference type="NCBI Taxonomy" id="1462526"/>
    <lineage>
        <taxon>Bacteria</taxon>
        <taxon>Bacillati</taxon>
        <taxon>Bacillota</taxon>
        <taxon>Bacilli</taxon>
        <taxon>Bacillales</taxon>
        <taxon>Bacillaceae</taxon>
        <taxon>Virgibacillus</taxon>
    </lineage>
</organism>
<protein>
    <submittedName>
        <fullName evidence="2">Uncharacterized protein</fullName>
    </submittedName>
</protein>
<keyword evidence="3" id="KW-1185">Reference proteome</keyword>
<feature type="transmembrane region" description="Helical" evidence="1">
    <location>
        <begin position="31"/>
        <end position="49"/>
    </location>
</feature>
<keyword evidence="1" id="KW-0472">Membrane</keyword>
<keyword evidence="1" id="KW-0812">Transmembrane</keyword>
<name>A0A024QH07_9BACI</name>
<feature type="transmembrane region" description="Helical" evidence="1">
    <location>
        <begin position="6"/>
        <end position="24"/>
    </location>
</feature>
<dbReference type="STRING" id="1462526.BN990_03865"/>
<comment type="caution">
    <text evidence="2">The sequence shown here is derived from an EMBL/GenBank/DDBJ whole genome shotgun (WGS) entry which is preliminary data.</text>
</comment>